<accession>A0A644XS88</accession>
<name>A0A644XS88_9ZZZZ</name>
<dbReference type="GO" id="GO:0030976">
    <property type="term" value="F:thiamine pyrophosphate binding"/>
    <property type="evidence" value="ECO:0007669"/>
    <property type="project" value="TreeGrafter"/>
</dbReference>
<dbReference type="CDD" id="cd13546">
    <property type="entry name" value="PBP2_BitB"/>
    <property type="match status" value="1"/>
</dbReference>
<sequence length="328" mass="36047">MKKALIVFFTLILFFNPLFAQGASETKKVDKLTIWSGASEDEAEALVKKFNEKQPGINVSIIRAGSGELVNRLYSEQPKPDGDILLMVAKENMELAYDFLAPYKSINHAKIDVSVRDSADVPRFYGSSMPLQAIMVNTNLLKSSDYPKSWADLVDPRFKGEIILANPALSGSAYAQVYMLYKLYGNDFLAKLAKNAVFTASSTAGPESVARGEYAITVTGESNIGKYIGEGSPVTYVYPAEGTGARFDATGIIANGPNPEAAKLFMDFITSLEAYEIIRSTRNRRVVTTELPGPENLPALSEIKLFPYDDLEAKNIKETLINDFSNMM</sequence>
<dbReference type="GO" id="GO:0015888">
    <property type="term" value="P:thiamine transport"/>
    <property type="evidence" value="ECO:0007669"/>
    <property type="project" value="TreeGrafter"/>
</dbReference>
<proteinExistence type="predicted"/>
<dbReference type="GO" id="GO:0030288">
    <property type="term" value="C:outer membrane-bounded periplasmic space"/>
    <property type="evidence" value="ECO:0007669"/>
    <property type="project" value="TreeGrafter"/>
</dbReference>
<comment type="caution">
    <text evidence="2">The sequence shown here is derived from an EMBL/GenBank/DDBJ whole genome shotgun (WGS) entry which is preliminary data.</text>
</comment>
<evidence type="ECO:0000313" key="2">
    <source>
        <dbReference type="EMBL" id="MPM19086.1"/>
    </source>
</evidence>
<dbReference type="PANTHER" id="PTHR30006">
    <property type="entry name" value="THIAMINE-BINDING PERIPLASMIC PROTEIN-RELATED"/>
    <property type="match status" value="1"/>
</dbReference>
<dbReference type="InterPro" id="IPR026045">
    <property type="entry name" value="Ferric-bd"/>
</dbReference>
<dbReference type="PIRSF" id="PIRSF002825">
    <property type="entry name" value="CfbpA"/>
    <property type="match status" value="1"/>
</dbReference>
<evidence type="ECO:0000256" key="1">
    <source>
        <dbReference type="ARBA" id="ARBA00022729"/>
    </source>
</evidence>
<organism evidence="2">
    <name type="scientific">bioreactor metagenome</name>
    <dbReference type="NCBI Taxonomy" id="1076179"/>
    <lineage>
        <taxon>unclassified sequences</taxon>
        <taxon>metagenomes</taxon>
        <taxon>ecological metagenomes</taxon>
    </lineage>
</organism>
<dbReference type="SUPFAM" id="SSF53850">
    <property type="entry name" value="Periplasmic binding protein-like II"/>
    <property type="match status" value="1"/>
</dbReference>
<dbReference type="Gene3D" id="3.40.190.10">
    <property type="entry name" value="Periplasmic binding protein-like II"/>
    <property type="match status" value="2"/>
</dbReference>
<dbReference type="EMBL" id="VSSQ01003107">
    <property type="protein sequence ID" value="MPM19086.1"/>
    <property type="molecule type" value="Genomic_DNA"/>
</dbReference>
<gene>
    <name evidence="2" type="ORF">SDC9_65504</name>
</gene>
<reference evidence="2" key="1">
    <citation type="submission" date="2019-08" db="EMBL/GenBank/DDBJ databases">
        <authorList>
            <person name="Kucharzyk K."/>
            <person name="Murdoch R.W."/>
            <person name="Higgins S."/>
            <person name="Loffler F."/>
        </authorList>
    </citation>
    <scope>NUCLEOTIDE SEQUENCE</scope>
</reference>
<keyword evidence="1" id="KW-0732">Signal</keyword>
<dbReference type="AlphaFoldDB" id="A0A644XS88"/>
<dbReference type="PANTHER" id="PTHR30006:SF2">
    <property type="entry name" value="ABC TRANSPORTER SUBSTRATE-BINDING PROTEIN"/>
    <property type="match status" value="1"/>
</dbReference>
<dbReference type="Pfam" id="PF13531">
    <property type="entry name" value="SBP_bac_11"/>
    <property type="match status" value="1"/>
</dbReference>
<protein>
    <submittedName>
        <fullName evidence="2">Uncharacterized protein</fullName>
    </submittedName>
</protein>
<dbReference type="GO" id="GO:0030975">
    <property type="term" value="F:thiamine binding"/>
    <property type="evidence" value="ECO:0007669"/>
    <property type="project" value="TreeGrafter"/>
</dbReference>